<dbReference type="GO" id="GO:0032259">
    <property type="term" value="P:methylation"/>
    <property type="evidence" value="ECO:0007669"/>
    <property type="project" value="UniProtKB-KW"/>
</dbReference>
<dbReference type="InterPro" id="IPR006342">
    <property type="entry name" value="FkbM_mtfrase"/>
</dbReference>
<evidence type="ECO:0000313" key="3">
    <source>
        <dbReference type="Proteomes" id="UP000437638"/>
    </source>
</evidence>
<dbReference type="Gene3D" id="3.40.50.150">
    <property type="entry name" value="Vaccinia Virus protein VP39"/>
    <property type="match status" value="1"/>
</dbReference>
<proteinExistence type="predicted"/>
<evidence type="ECO:0000259" key="1">
    <source>
        <dbReference type="Pfam" id="PF05050"/>
    </source>
</evidence>
<dbReference type="PANTHER" id="PTHR34203:SF15">
    <property type="entry name" value="SLL1173 PROTEIN"/>
    <property type="match status" value="1"/>
</dbReference>
<protein>
    <submittedName>
        <fullName evidence="2">FkbM family methyltransferase</fullName>
    </submittedName>
</protein>
<sequence length="261" mass="28855">MTERVETSLTQRLKGAVGLGRSLFIYWRPGRQTSLRRLYRPFIAPGDIAFDVGAHLGDRSAAFRSLGARVVALEPQPELARWLARLLGSRSITLLEMAAGAEAGHADIALSATHPTLATLASEWREQIGQCNPDFRQVRWEQQLRVPVTTLDALIGEHGQPAFIKIDVEGFEAEVLKGLSHAVPALSFEVVAGALSVGNACISRLEQLGDYRYNAVSGEQRRFLWPHWQPAHRMEQWLESGADALASGDIYACRSDHCLFN</sequence>
<keyword evidence="2" id="KW-0808">Transferase</keyword>
<dbReference type="NCBIfam" id="TIGR01444">
    <property type="entry name" value="fkbM_fam"/>
    <property type="match status" value="1"/>
</dbReference>
<evidence type="ECO:0000313" key="2">
    <source>
        <dbReference type="EMBL" id="MWJ27086.1"/>
    </source>
</evidence>
<name>A0A7X3GY64_9GAMM</name>
<dbReference type="InterPro" id="IPR052514">
    <property type="entry name" value="SAM-dependent_MTase"/>
</dbReference>
<dbReference type="RefSeq" id="WP_160417320.1">
    <property type="nucleotide sequence ID" value="NZ_WTKP01000002.1"/>
</dbReference>
<dbReference type="PANTHER" id="PTHR34203">
    <property type="entry name" value="METHYLTRANSFERASE, FKBM FAMILY PROTEIN"/>
    <property type="match status" value="1"/>
</dbReference>
<feature type="domain" description="Methyltransferase FkbM" evidence="1">
    <location>
        <begin position="51"/>
        <end position="190"/>
    </location>
</feature>
<comment type="caution">
    <text evidence="2">The sequence shown here is derived from an EMBL/GenBank/DDBJ whole genome shotgun (WGS) entry which is preliminary data.</text>
</comment>
<keyword evidence="3" id="KW-1185">Reference proteome</keyword>
<dbReference type="AlphaFoldDB" id="A0A7X3GY64"/>
<dbReference type="Proteomes" id="UP000437638">
    <property type="component" value="Unassembled WGS sequence"/>
</dbReference>
<gene>
    <name evidence="2" type="ORF">GPM19_02515</name>
</gene>
<dbReference type="EMBL" id="WTKP01000002">
    <property type="protein sequence ID" value="MWJ27086.1"/>
    <property type="molecule type" value="Genomic_DNA"/>
</dbReference>
<dbReference type="GO" id="GO:0008168">
    <property type="term" value="F:methyltransferase activity"/>
    <property type="evidence" value="ECO:0007669"/>
    <property type="project" value="UniProtKB-KW"/>
</dbReference>
<dbReference type="SUPFAM" id="SSF53335">
    <property type="entry name" value="S-adenosyl-L-methionine-dependent methyltransferases"/>
    <property type="match status" value="1"/>
</dbReference>
<reference evidence="2 3" key="1">
    <citation type="submission" date="2019-12" db="EMBL/GenBank/DDBJ databases">
        <title>Halomonas rutogse sp. nov. isolated from two lakes on Tibetan Plateau.</title>
        <authorList>
            <person name="Gao P."/>
        </authorList>
    </citation>
    <scope>NUCLEOTIDE SEQUENCE [LARGE SCALE GENOMIC DNA]</scope>
    <source>
        <strain evidence="2 3">ZH2S</strain>
    </source>
</reference>
<dbReference type="Pfam" id="PF05050">
    <property type="entry name" value="Methyltransf_21"/>
    <property type="match status" value="1"/>
</dbReference>
<organism evidence="2 3">
    <name type="scientific">Vreelandella zhuhanensis</name>
    <dbReference type="NCBI Taxonomy" id="2684210"/>
    <lineage>
        <taxon>Bacteria</taxon>
        <taxon>Pseudomonadati</taxon>
        <taxon>Pseudomonadota</taxon>
        <taxon>Gammaproteobacteria</taxon>
        <taxon>Oceanospirillales</taxon>
        <taxon>Halomonadaceae</taxon>
        <taxon>Vreelandella</taxon>
    </lineage>
</organism>
<keyword evidence="2" id="KW-0489">Methyltransferase</keyword>
<accession>A0A7X3GY64</accession>
<dbReference type="InterPro" id="IPR029063">
    <property type="entry name" value="SAM-dependent_MTases_sf"/>
</dbReference>